<dbReference type="GO" id="GO:0035438">
    <property type="term" value="F:cyclic-di-GMP binding"/>
    <property type="evidence" value="ECO:0007669"/>
    <property type="project" value="InterPro"/>
</dbReference>
<dbReference type="SUPFAM" id="SSF141371">
    <property type="entry name" value="PilZ domain-like"/>
    <property type="match status" value="1"/>
</dbReference>
<accession>A0A3N1XWZ6</accession>
<feature type="domain" description="PilZ" evidence="1">
    <location>
        <begin position="141"/>
        <end position="216"/>
    </location>
</feature>
<evidence type="ECO:0000259" key="1">
    <source>
        <dbReference type="Pfam" id="PF07238"/>
    </source>
</evidence>
<dbReference type="Proteomes" id="UP000273083">
    <property type="component" value="Unassembled WGS sequence"/>
</dbReference>
<dbReference type="RefSeq" id="WP_123608414.1">
    <property type="nucleotide sequence ID" value="NZ_RJVG01000002.1"/>
</dbReference>
<reference evidence="2 3" key="1">
    <citation type="submission" date="2018-11" db="EMBL/GenBank/DDBJ databases">
        <title>Genomic Encyclopedia of Type Strains, Phase IV (KMG-IV): sequencing the most valuable type-strain genomes for metagenomic binning, comparative biology and taxonomic classification.</title>
        <authorList>
            <person name="Goeker M."/>
        </authorList>
    </citation>
    <scope>NUCLEOTIDE SEQUENCE [LARGE SCALE GENOMIC DNA]</scope>
    <source>
        <strain evidence="2 3">DSM 26537</strain>
    </source>
</reference>
<dbReference type="InterPro" id="IPR009875">
    <property type="entry name" value="PilZ_domain"/>
</dbReference>
<gene>
    <name evidence="2" type="ORF">EDD66_102386</name>
</gene>
<keyword evidence="3" id="KW-1185">Reference proteome</keyword>
<evidence type="ECO:0000313" key="2">
    <source>
        <dbReference type="EMBL" id="ROR30731.1"/>
    </source>
</evidence>
<dbReference type="OrthoDB" id="2051813at2"/>
<dbReference type="Pfam" id="PF07238">
    <property type="entry name" value="PilZ"/>
    <property type="match status" value="1"/>
</dbReference>
<protein>
    <submittedName>
        <fullName evidence="2">PilZ domain-containing protein</fullName>
    </submittedName>
</protein>
<organism evidence="2 3">
    <name type="scientific">Mobilisporobacter senegalensis</name>
    <dbReference type="NCBI Taxonomy" id="1329262"/>
    <lineage>
        <taxon>Bacteria</taxon>
        <taxon>Bacillati</taxon>
        <taxon>Bacillota</taxon>
        <taxon>Clostridia</taxon>
        <taxon>Lachnospirales</taxon>
        <taxon>Lachnospiraceae</taxon>
        <taxon>Mobilisporobacter</taxon>
    </lineage>
</organism>
<dbReference type="Gene3D" id="2.40.10.220">
    <property type="entry name" value="predicted glycosyltransferase like domains"/>
    <property type="match status" value="1"/>
</dbReference>
<sequence length="234" mass="27504">MFLNEMQVGKSIEIFVYRSGYKYRLVSKLEDVNEDNFSISLIANRTKVFHFQDTDKIEIIYRINHQLWRWKNLRAKVIILDGSRVHHFTLTGSSEGEKFNRRNAFRVFMGEDITLTYYVMNLVEKKTEDSEYEEDTLIGEIEYETKHCLGFIKDLSENGVGIFSNNVFNIGDELEFILDTPFGMLKCKAEVVRTTRESHGLYQNFYGCIFTTTSKNLVKYIYTLQRKRLGNMKG</sequence>
<dbReference type="EMBL" id="RJVG01000002">
    <property type="protein sequence ID" value="ROR30731.1"/>
    <property type="molecule type" value="Genomic_DNA"/>
</dbReference>
<name>A0A3N1XWZ6_9FIRM</name>
<proteinExistence type="predicted"/>
<comment type="caution">
    <text evidence="2">The sequence shown here is derived from an EMBL/GenBank/DDBJ whole genome shotgun (WGS) entry which is preliminary data.</text>
</comment>
<dbReference type="AlphaFoldDB" id="A0A3N1XWZ6"/>
<evidence type="ECO:0000313" key="3">
    <source>
        <dbReference type="Proteomes" id="UP000273083"/>
    </source>
</evidence>